<gene>
    <name evidence="1" type="ORF">PMAYCL1PPCAC_02282</name>
</gene>
<reference evidence="2" key="1">
    <citation type="submission" date="2022-10" db="EMBL/GenBank/DDBJ databases">
        <title>Genome assembly of Pristionchus species.</title>
        <authorList>
            <person name="Yoshida K."/>
            <person name="Sommer R.J."/>
        </authorList>
    </citation>
    <scope>NUCLEOTIDE SEQUENCE [LARGE SCALE GENOMIC DNA]</scope>
    <source>
        <strain evidence="2">RS5460</strain>
    </source>
</reference>
<sequence length="376" mass="43015">HRDIPRRLHALVDIGVFLLGFTIEEIDGEHSARARLFDLHTHAWMPVPIPILPLGDSQSGLPVDGQWLMQLVEYDSIVCIYSNPSNCRLIYIHLDRSPCKRFPISLFITGSRDIRPVISILIDRSLHCSVLYEREEEGVERVSIVTDDYQFDRNSVRVWEMDDDGQMVQIGPCNLTDTTEDFVMGRSARGDILMTKEGQKGIVIDRETGDESYVEINVHPMNERPPFFTIVSFFISGGLSFSIDTWGFLWSLDASHLIWKKHSMKPFRHGTISCLTISDLGRVLCVEHFKRRAGDADVALPLWQMTQPQTLKELAQNSVCEALAMDRGKTDVVHREMSIYRRGYDTTISFLISLMKIMPSLFRTNNPPNRHPFPQP</sequence>
<proteinExistence type="predicted"/>
<feature type="non-terminal residue" evidence="1">
    <location>
        <position position="1"/>
    </location>
</feature>
<keyword evidence="2" id="KW-1185">Reference proteome</keyword>
<evidence type="ECO:0000313" key="2">
    <source>
        <dbReference type="Proteomes" id="UP001328107"/>
    </source>
</evidence>
<evidence type="ECO:0000313" key="1">
    <source>
        <dbReference type="EMBL" id="GMR32087.1"/>
    </source>
</evidence>
<comment type="caution">
    <text evidence="1">The sequence shown here is derived from an EMBL/GenBank/DDBJ whole genome shotgun (WGS) entry which is preliminary data.</text>
</comment>
<accession>A0AAN5C6T3</accession>
<dbReference type="Proteomes" id="UP001328107">
    <property type="component" value="Unassembled WGS sequence"/>
</dbReference>
<protein>
    <submittedName>
        <fullName evidence="1">Uncharacterized protein</fullName>
    </submittedName>
</protein>
<dbReference type="EMBL" id="BTRK01000001">
    <property type="protein sequence ID" value="GMR32087.1"/>
    <property type="molecule type" value="Genomic_DNA"/>
</dbReference>
<name>A0AAN5C6T3_9BILA</name>
<organism evidence="1 2">
    <name type="scientific">Pristionchus mayeri</name>
    <dbReference type="NCBI Taxonomy" id="1317129"/>
    <lineage>
        <taxon>Eukaryota</taxon>
        <taxon>Metazoa</taxon>
        <taxon>Ecdysozoa</taxon>
        <taxon>Nematoda</taxon>
        <taxon>Chromadorea</taxon>
        <taxon>Rhabditida</taxon>
        <taxon>Rhabditina</taxon>
        <taxon>Diplogasteromorpha</taxon>
        <taxon>Diplogasteroidea</taxon>
        <taxon>Neodiplogasteridae</taxon>
        <taxon>Pristionchus</taxon>
    </lineage>
</organism>
<dbReference type="AlphaFoldDB" id="A0AAN5C6T3"/>